<sequence length="92" mass="10095">MSRDQIRTLAEYLNVDDQVVVEHHRVLVEDDAVYAVNPVRGGSAVIVAADGSALWGNSSLTFAQLLAAFRSGRRTPPEQFTEARRERSSPVA</sequence>
<dbReference type="OrthoDB" id="2216648at2"/>
<gene>
    <name evidence="2" type="ORF">F8O04_04605</name>
</gene>
<organism evidence="2 3">
    <name type="scientific">Pseudoclavibacter endophyticus</name>
    <dbReference type="NCBI Taxonomy" id="1778590"/>
    <lineage>
        <taxon>Bacteria</taxon>
        <taxon>Bacillati</taxon>
        <taxon>Actinomycetota</taxon>
        <taxon>Actinomycetes</taxon>
        <taxon>Micrococcales</taxon>
        <taxon>Microbacteriaceae</taxon>
        <taxon>Pseudoclavibacter</taxon>
    </lineage>
</organism>
<keyword evidence="3" id="KW-1185">Reference proteome</keyword>
<dbReference type="AlphaFoldDB" id="A0A6H9WTE3"/>
<evidence type="ECO:0000256" key="1">
    <source>
        <dbReference type="SAM" id="MobiDB-lite"/>
    </source>
</evidence>
<dbReference type="EMBL" id="WBJY01000001">
    <property type="protein sequence ID" value="KAB1649540.1"/>
    <property type="molecule type" value="Genomic_DNA"/>
</dbReference>
<reference evidence="2 3" key="1">
    <citation type="submission" date="2019-09" db="EMBL/GenBank/DDBJ databases">
        <title>Phylogeny of genus Pseudoclavibacter and closely related genus.</title>
        <authorList>
            <person name="Li Y."/>
        </authorList>
    </citation>
    <scope>NUCLEOTIDE SEQUENCE [LARGE SCALE GENOMIC DNA]</scope>
    <source>
        <strain evidence="2 3">EGI 60007</strain>
    </source>
</reference>
<name>A0A6H9WTE3_9MICO</name>
<comment type="caution">
    <text evidence="2">The sequence shown here is derived from an EMBL/GenBank/DDBJ whole genome shotgun (WGS) entry which is preliminary data.</text>
</comment>
<accession>A0A6H9WTE3</accession>
<evidence type="ECO:0000313" key="3">
    <source>
        <dbReference type="Proteomes" id="UP000431744"/>
    </source>
</evidence>
<proteinExistence type="predicted"/>
<protein>
    <submittedName>
        <fullName evidence="2">Uncharacterized protein</fullName>
    </submittedName>
</protein>
<feature type="region of interest" description="Disordered" evidence="1">
    <location>
        <begin position="73"/>
        <end position="92"/>
    </location>
</feature>
<feature type="compositionally biased region" description="Basic and acidic residues" evidence="1">
    <location>
        <begin position="81"/>
        <end position="92"/>
    </location>
</feature>
<dbReference type="Proteomes" id="UP000431744">
    <property type="component" value="Unassembled WGS sequence"/>
</dbReference>
<evidence type="ECO:0000313" key="2">
    <source>
        <dbReference type="EMBL" id="KAB1649540.1"/>
    </source>
</evidence>
<dbReference type="RefSeq" id="WP_158028130.1">
    <property type="nucleotide sequence ID" value="NZ_BMHG01000001.1"/>
</dbReference>